<feature type="compositionally biased region" description="Basic and acidic residues" evidence="1">
    <location>
        <begin position="16"/>
        <end position="56"/>
    </location>
</feature>
<reference evidence="2" key="1">
    <citation type="journal article" date="2020" name="Microb. Genom.">
        <title>Genetic diversity of clinical and environmental Mucorales isolates obtained from an investigation of mucormycosis cases among solid organ transplant recipients.</title>
        <authorList>
            <person name="Nguyen M.H."/>
            <person name="Kaul D."/>
            <person name="Muto C."/>
            <person name="Cheng S.J."/>
            <person name="Richter R.A."/>
            <person name="Bruno V.M."/>
            <person name="Liu G."/>
            <person name="Beyhan S."/>
            <person name="Sundermann A.J."/>
            <person name="Mounaud S."/>
            <person name="Pasculle A.W."/>
            <person name="Nierman W.C."/>
            <person name="Driscoll E."/>
            <person name="Cumbie R."/>
            <person name="Clancy C.J."/>
            <person name="Dupont C.L."/>
        </authorList>
    </citation>
    <scope>NUCLEOTIDE SEQUENCE</scope>
    <source>
        <strain evidence="2">GL11</strain>
    </source>
</reference>
<dbReference type="AlphaFoldDB" id="A0A9P6WYH3"/>
<evidence type="ECO:0000313" key="3">
    <source>
        <dbReference type="Proteomes" id="UP000716291"/>
    </source>
</evidence>
<evidence type="ECO:0000313" key="2">
    <source>
        <dbReference type="EMBL" id="KAG1301305.1"/>
    </source>
</evidence>
<name>A0A9P6WYH3_RHIOR</name>
<evidence type="ECO:0000256" key="1">
    <source>
        <dbReference type="SAM" id="MobiDB-lite"/>
    </source>
</evidence>
<organism evidence="2 3">
    <name type="scientific">Rhizopus oryzae</name>
    <name type="common">Mucormycosis agent</name>
    <name type="synonym">Rhizopus arrhizus var. delemar</name>
    <dbReference type="NCBI Taxonomy" id="64495"/>
    <lineage>
        <taxon>Eukaryota</taxon>
        <taxon>Fungi</taxon>
        <taxon>Fungi incertae sedis</taxon>
        <taxon>Mucoromycota</taxon>
        <taxon>Mucoromycotina</taxon>
        <taxon>Mucoromycetes</taxon>
        <taxon>Mucorales</taxon>
        <taxon>Mucorineae</taxon>
        <taxon>Rhizopodaceae</taxon>
        <taxon>Rhizopus</taxon>
    </lineage>
</organism>
<dbReference type="EMBL" id="JAANQT010003205">
    <property type="protein sequence ID" value="KAG1301305.1"/>
    <property type="molecule type" value="Genomic_DNA"/>
</dbReference>
<dbReference type="Proteomes" id="UP000716291">
    <property type="component" value="Unassembled WGS sequence"/>
</dbReference>
<comment type="caution">
    <text evidence="2">The sequence shown here is derived from an EMBL/GenBank/DDBJ whole genome shotgun (WGS) entry which is preliminary data.</text>
</comment>
<dbReference type="Gene3D" id="1.25.10.10">
    <property type="entry name" value="Leucine-rich Repeat Variant"/>
    <property type="match status" value="1"/>
</dbReference>
<keyword evidence="3" id="KW-1185">Reference proteome</keyword>
<dbReference type="InterPro" id="IPR011989">
    <property type="entry name" value="ARM-like"/>
</dbReference>
<feature type="region of interest" description="Disordered" evidence="1">
    <location>
        <begin position="1"/>
        <end position="56"/>
    </location>
</feature>
<protein>
    <submittedName>
        <fullName evidence="2">Uncharacterized protein</fullName>
    </submittedName>
</protein>
<dbReference type="SUPFAM" id="SSF48371">
    <property type="entry name" value="ARM repeat"/>
    <property type="match status" value="1"/>
</dbReference>
<dbReference type="InterPro" id="IPR016024">
    <property type="entry name" value="ARM-type_fold"/>
</dbReference>
<gene>
    <name evidence="2" type="ORF">G6F64_011925</name>
</gene>
<accession>A0A9P6WYH3</accession>
<proteinExistence type="predicted"/>
<sequence length="528" mass="60340">MNGEEEKTSAEQVSINEEKYEEPREKAVINEKEERCAKEQHTMDDEHEKEEPSEINKIDAISIEEEEINQKLIEVMREDKQVVKDEKSVHAYSLIDEQRTPELRVSKEEPNVPDLTEVMYDKHLEEEQIQMKSPIPKYYQHNANMVPPLASDFPDNQIIGNSYYDQSPILYSSHTTTERSTPIIEASASPFPQQHQQSLPTSEPNKQKYPEPAYVPFFYPEKVNYPCPVLQSNTRSNASGVVRSGKDKTVLLYALIDKLKPISEDVSTFSKLTRLFKEVPIRRRWDQGGSEENGSETWAGGNGDGGNFVELVQSILVYLEQPVNKCTLSALECVCQLAASQSGLFKYFERKSNDKGMTLESQLIERLLELRSNENPSICISAEDALEAVLSALSPPTAFEVLMAFIVYRTVVLPYDDNVLTSKYHPVGSAFTYLTKSVKELNDVFYIEEWLAKGAVNAFFKGMNSPLLIVRKACVEAIVAFHEMINDEIYVYLTDFREDQTNLIRHYVTKSIKKKASLRNMRETHQFL</sequence>